<organism evidence="2 3">
    <name type="scientific">Paraburkholderia caribensis MBA4</name>
    <dbReference type="NCBI Taxonomy" id="1323664"/>
    <lineage>
        <taxon>Bacteria</taxon>
        <taxon>Pseudomonadati</taxon>
        <taxon>Pseudomonadota</taxon>
        <taxon>Betaproteobacteria</taxon>
        <taxon>Burkholderiales</taxon>
        <taxon>Burkholderiaceae</taxon>
        <taxon>Paraburkholderia</taxon>
    </lineage>
</organism>
<evidence type="ECO:0000256" key="1">
    <source>
        <dbReference type="SAM" id="SignalP"/>
    </source>
</evidence>
<dbReference type="KEGG" id="bcai:K788_0001118"/>
<evidence type="ECO:0000313" key="2">
    <source>
        <dbReference type="EMBL" id="ALL70547.1"/>
    </source>
</evidence>
<proteinExistence type="predicted"/>
<dbReference type="RefSeq" id="WP_035994005.1">
    <property type="nucleotide sequence ID" value="NZ_CP012748.1"/>
</dbReference>
<dbReference type="EMBL" id="CP012748">
    <property type="protein sequence ID" value="ALL70547.1"/>
    <property type="molecule type" value="Genomic_DNA"/>
</dbReference>
<name>A0A0P0RNH6_9BURK</name>
<dbReference type="AlphaFoldDB" id="A0A0P0RNH6"/>
<feature type="signal peptide" evidence="1">
    <location>
        <begin position="1"/>
        <end position="19"/>
    </location>
</feature>
<geneLocation type="plasmid" evidence="3"/>
<reference evidence="2 3" key="1">
    <citation type="journal article" date="2014" name="Genome Announc.">
        <title>Draft Genome Sequence of the Haloacid-Degrading Burkholderia caribensis Strain MBA4.</title>
        <authorList>
            <person name="Pan Y."/>
            <person name="Kong K.F."/>
            <person name="Tsang J.S."/>
        </authorList>
    </citation>
    <scope>NUCLEOTIDE SEQUENCE [LARGE SCALE GENOMIC DNA]</scope>
    <source>
        <strain evidence="2 3">MBA4</strain>
        <plasmid evidence="3">Plasmid</plasmid>
    </source>
</reference>
<dbReference type="GeneID" id="69974004"/>
<keyword evidence="2" id="KW-0614">Plasmid</keyword>
<accession>A0A0P0RNH6</accession>
<sequence>MKALIFTASLLFVPLIAHAEISHETFCFGSGGAKSTNFELQTYSDASSKLSWGFVKYQNSRQAIPLILTESTSETLDKNAPDEITTTWIEVYGKQVTGEYQMVSQGTMVPSMVYINRKSGKRTEFGLKSGAATDTGSCDWQ</sequence>
<gene>
    <name evidence="2" type="ORF">K788_0001118</name>
</gene>
<dbReference type="Proteomes" id="UP000019146">
    <property type="component" value="Plasmid unnamed"/>
</dbReference>
<feature type="chain" id="PRO_5006054509" evidence="1">
    <location>
        <begin position="20"/>
        <end position="141"/>
    </location>
</feature>
<keyword evidence="1" id="KW-0732">Signal</keyword>
<protein>
    <submittedName>
        <fullName evidence="2">Uncharacterized protein</fullName>
    </submittedName>
</protein>
<evidence type="ECO:0000313" key="3">
    <source>
        <dbReference type="Proteomes" id="UP000019146"/>
    </source>
</evidence>